<protein>
    <submittedName>
        <fullName evidence="2">Uncharacterized protein</fullName>
    </submittedName>
</protein>
<evidence type="ECO:0000256" key="1">
    <source>
        <dbReference type="SAM" id="SignalP"/>
    </source>
</evidence>
<dbReference type="Proteomes" id="UP000182101">
    <property type="component" value="Plasmid pAMCP48-600"/>
</dbReference>
<sequence>MKLKWIVIATLTLASAAIAHSPYETAPSNADKVPNMIGYKALHALDIADTLPPFKSGGIKVDSPQSAEGAEFVHEQIYWDQAKKIVSRLEVYQFGENHEACLAFDEKTWGQVSSPKSLTFKATSDGELQGPGSVVLKRKSDCASSRAYVSYLLHLPGVDIAQEDWEIRPSTL</sequence>
<organism evidence="2 3">
    <name type="scientific">Alteromonas mediterranea</name>
    <dbReference type="NCBI Taxonomy" id="314275"/>
    <lineage>
        <taxon>Bacteria</taxon>
        <taxon>Pseudomonadati</taxon>
        <taxon>Pseudomonadota</taxon>
        <taxon>Gammaproteobacteria</taxon>
        <taxon>Alteromonadales</taxon>
        <taxon>Alteromonadaceae</taxon>
        <taxon>Alteromonas/Salinimonas group</taxon>
        <taxon>Alteromonas</taxon>
    </lineage>
</organism>
<name>A0AAC9JF91_9ALTE</name>
<geneLocation type="plasmid" evidence="3">
    <name>pamcp48-600</name>
</geneLocation>
<dbReference type="EMBL" id="CP018025">
    <property type="protein sequence ID" value="APD92286.1"/>
    <property type="molecule type" value="Genomic_DNA"/>
</dbReference>
<accession>A0AAC9JF91</accession>
<proteinExistence type="predicted"/>
<gene>
    <name evidence="2" type="ORF">BM524_20485</name>
</gene>
<reference evidence="2 3" key="1">
    <citation type="submission" date="2016-11" db="EMBL/GenBank/DDBJ databases">
        <title>Networking in microbes: conjugative elements and plasmids in the genus Alteromonas.</title>
        <authorList>
            <person name="Lopez-Perez M."/>
            <person name="Ramon-Marco N."/>
            <person name="Rodriguez-Valera F."/>
        </authorList>
    </citation>
    <scope>NUCLEOTIDE SEQUENCE [LARGE SCALE GENOMIC DNA]</scope>
    <source>
        <strain evidence="2 3">CP48</strain>
        <plasmid evidence="3">pamcp48-600</plasmid>
    </source>
</reference>
<dbReference type="AlphaFoldDB" id="A0AAC9JF91"/>
<keyword evidence="1" id="KW-0732">Signal</keyword>
<dbReference type="RefSeq" id="WP_071960900.1">
    <property type="nucleotide sequence ID" value="NZ_CP018025.1"/>
</dbReference>
<keyword evidence="2" id="KW-0614">Plasmid</keyword>
<evidence type="ECO:0000313" key="2">
    <source>
        <dbReference type="EMBL" id="APD92286.1"/>
    </source>
</evidence>
<feature type="chain" id="PRO_5042086447" evidence="1">
    <location>
        <begin position="20"/>
        <end position="172"/>
    </location>
</feature>
<evidence type="ECO:0000313" key="3">
    <source>
        <dbReference type="Proteomes" id="UP000182101"/>
    </source>
</evidence>
<feature type="signal peptide" evidence="1">
    <location>
        <begin position="1"/>
        <end position="19"/>
    </location>
</feature>